<keyword evidence="4 11" id="KW-0436">Ligase</keyword>
<dbReference type="GO" id="GO:0004830">
    <property type="term" value="F:tryptophan-tRNA ligase activity"/>
    <property type="evidence" value="ECO:0007669"/>
    <property type="project" value="UniProtKB-UniRule"/>
</dbReference>
<keyword evidence="13" id="KW-1185">Reference proteome</keyword>
<dbReference type="Proteomes" id="UP001178148">
    <property type="component" value="Unassembled WGS sequence"/>
</dbReference>
<dbReference type="EC" id="6.1.1.2" evidence="2 10"/>
<comment type="similarity">
    <text evidence="1 11">Belongs to the class-I aminoacyl-tRNA synthetase family.</text>
</comment>
<evidence type="ECO:0000256" key="6">
    <source>
        <dbReference type="ARBA" id="ARBA00022840"/>
    </source>
</evidence>
<organism evidence="12 13">
    <name type="scientific">Candidatus Endonucleibacter bathymodioli</name>
    <dbReference type="NCBI Taxonomy" id="539814"/>
    <lineage>
        <taxon>Bacteria</taxon>
        <taxon>Pseudomonadati</taxon>
        <taxon>Pseudomonadota</taxon>
        <taxon>Gammaproteobacteria</taxon>
        <taxon>Oceanospirillales</taxon>
        <taxon>Endozoicomonadaceae</taxon>
        <taxon>Candidatus Endonucleibacter</taxon>
    </lineage>
</organism>
<evidence type="ECO:0000256" key="7">
    <source>
        <dbReference type="ARBA" id="ARBA00022917"/>
    </source>
</evidence>
<dbReference type="FunFam" id="3.40.50.620:FF:000144">
    <property type="entry name" value="Tryptophan--tRNA ligase"/>
    <property type="match status" value="1"/>
</dbReference>
<dbReference type="Gene3D" id="3.40.50.620">
    <property type="entry name" value="HUPs"/>
    <property type="match status" value="1"/>
</dbReference>
<name>A0AA90NSF7_9GAMM</name>
<evidence type="ECO:0000256" key="2">
    <source>
        <dbReference type="ARBA" id="ARBA00013161"/>
    </source>
</evidence>
<dbReference type="CDD" id="cd00806">
    <property type="entry name" value="TrpRS_core"/>
    <property type="match status" value="1"/>
</dbReference>
<dbReference type="PANTHER" id="PTHR43766">
    <property type="entry name" value="TRYPTOPHAN--TRNA LIGASE, MITOCHONDRIAL"/>
    <property type="match status" value="1"/>
</dbReference>
<evidence type="ECO:0000256" key="3">
    <source>
        <dbReference type="ARBA" id="ARBA00022490"/>
    </source>
</evidence>
<evidence type="ECO:0000313" key="13">
    <source>
        <dbReference type="Proteomes" id="UP001178148"/>
    </source>
</evidence>
<comment type="caution">
    <text evidence="12">The sequence shown here is derived from an EMBL/GenBank/DDBJ whole genome shotgun (WGS) entry which is preliminary data.</text>
</comment>
<dbReference type="InterPro" id="IPR050203">
    <property type="entry name" value="Trp-tRNA_synthetase"/>
</dbReference>
<dbReference type="FunFam" id="1.10.240.10:FF:000005">
    <property type="entry name" value="Tryptophan--tRNA ligase"/>
    <property type="match status" value="1"/>
</dbReference>
<dbReference type="PANTHER" id="PTHR43766:SF1">
    <property type="entry name" value="TRYPTOPHAN--TRNA LIGASE, MITOCHONDRIAL"/>
    <property type="match status" value="1"/>
</dbReference>
<dbReference type="EMBL" id="JASXSV010000019">
    <property type="protein sequence ID" value="MDP0589714.1"/>
    <property type="molecule type" value="Genomic_DNA"/>
</dbReference>
<evidence type="ECO:0000256" key="8">
    <source>
        <dbReference type="ARBA" id="ARBA00023146"/>
    </source>
</evidence>
<dbReference type="AlphaFoldDB" id="A0AA90NSF7"/>
<evidence type="ECO:0000313" key="12">
    <source>
        <dbReference type="EMBL" id="MDP0589714.1"/>
    </source>
</evidence>
<proteinExistence type="inferred from homology"/>
<keyword evidence="7 11" id="KW-0648">Protein biosynthesis</keyword>
<dbReference type="GO" id="GO:0005829">
    <property type="term" value="C:cytosol"/>
    <property type="evidence" value="ECO:0007669"/>
    <property type="project" value="TreeGrafter"/>
</dbReference>
<dbReference type="InterPro" id="IPR002306">
    <property type="entry name" value="Trp-tRNA-ligase"/>
</dbReference>
<dbReference type="Gene3D" id="1.10.240.10">
    <property type="entry name" value="Tyrosyl-Transfer RNA Synthetase"/>
    <property type="match status" value="1"/>
</dbReference>
<keyword evidence="8 11" id="KW-0030">Aminoacyl-tRNA synthetase</keyword>
<protein>
    <recommendedName>
        <fullName evidence="2 10">Tryptophan--tRNA ligase</fullName>
        <ecNumber evidence="2 10">6.1.1.2</ecNumber>
    </recommendedName>
</protein>
<gene>
    <name evidence="12" type="primary">trpS</name>
    <name evidence="12" type="ORF">QS748_11210</name>
</gene>
<sequence>MSKTKVLTGITTTGTPHLGNYVGAIKPAIKQSSHDDIQAYYFLADYHALVKSKDPKRIHQSGLEIAATWLALGLDTDRAIFYRQSDIPEIMELNWIIGCMTAKGLMNRSHAYKAAVQANNHANEKDLDKAITMGLFCYPVLMAADILIFNAHKVPVGRDQIQHLEMARDIAGRMNHCYKTNFTLPEAVIGDNISVLNGLDGRKMSKSYDNTIPLFSSEKNLLKLIRKIKTNSLEPGQPKDTKDCTLFQIFSAFANDIDIADKRHQYEDGVGWGDLKNQLFEHLNSQLTEPRKRYDDLVKNPKLIESELQKGAEKARDEAAPFIAEIKKAVGIHSFS</sequence>
<dbReference type="SUPFAM" id="SSF52374">
    <property type="entry name" value="Nucleotidylyl transferase"/>
    <property type="match status" value="1"/>
</dbReference>
<dbReference type="InterPro" id="IPR002305">
    <property type="entry name" value="aa-tRNA-synth_Ic"/>
</dbReference>
<evidence type="ECO:0000256" key="4">
    <source>
        <dbReference type="ARBA" id="ARBA00022598"/>
    </source>
</evidence>
<evidence type="ECO:0000256" key="11">
    <source>
        <dbReference type="RuleBase" id="RU363036"/>
    </source>
</evidence>
<keyword evidence="5 11" id="KW-0547">Nucleotide-binding</keyword>
<reference evidence="12 13" key="1">
    <citation type="journal article" date="2023" name="bioRxiv">
        <title>An intranuclear bacterial parasite of deep-sea mussels expresses apoptosis inhibitors acquired from its host.</title>
        <authorList>
            <person name="Gonzalez Porras M.A."/>
            <person name="Assie A."/>
            <person name="Tietjen M."/>
            <person name="Violette M."/>
            <person name="Kleiner M."/>
            <person name="Gruber-Vodicka H."/>
            <person name="Dubilier N."/>
            <person name="Leisch N."/>
        </authorList>
    </citation>
    <scope>NUCLEOTIDE SEQUENCE [LARGE SCALE GENOMIC DNA]</scope>
    <source>
        <strain evidence="12">IAP13</strain>
    </source>
</reference>
<comment type="catalytic activity">
    <reaction evidence="9">
        <text>tRNA(Trp) + L-tryptophan + ATP = L-tryptophyl-tRNA(Trp) + AMP + diphosphate + H(+)</text>
        <dbReference type="Rhea" id="RHEA:24080"/>
        <dbReference type="Rhea" id="RHEA-COMP:9671"/>
        <dbReference type="Rhea" id="RHEA-COMP:9705"/>
        <dbReference type="ChEBI" id="CHEBI:15378"/>
        <dbReference type="ChEBI" id="CHEBI:30616"/>
        <dbReference type="ChEBI" id="CHEBI:33019"/>
        <dbReference type="ChEBI" id="CHEBI:57912"/>
        <dbReference type="ChEBI" id="CHEBI:78442"/>
        <dbReference type="ChEBI" id="CHEBI:78535"/>
        <dbReference type="ChEBI" id="CHEBI:456215"/>
        <dbReference type="EC" id="6.1.1.2"/>
    </reaction>
</comment>
<dbReference type="PRINTS" id="PR01039">
    <property type="entry name" value="TRNASYNTHTRP"/>
</dbReference>
<dbReference type="Pfam" id="PF00579">
    <property type="entry name" value="tRNA-synt_1b"/>
    <property type="match status" value="1"/>
</dbReference>
<evidence type="ECO:0000256" key="1">
    <source>
        <dbReference type="ARBA" id="ARBA00005594"/>
    </source>
</evidence>
<dbReference type="NCBIfam" id="TIGR00233">
    <property type="entry name" value="trpS"/>
    <property type="match status" value="1"/>
</dbReference>
<evidence type="ECO:0000256" key="9">
    <source>
        <dbReference type="ARBA" id="ARBA00049929"/>
    </source>
</evidence>
<dbReference type="InterPro" id="IPR014729">
    <property type="entry name" value="Rossmann-like_a/b/a_fold"/>
</dbReference>
<keyword evidence="6 11" id="KW-0067">ATP-binding</keyword>
<dbReference type="GO" id="GO:0006436">
    <property type="term" value="P:tryptophanyl-tRNA aminoacylation"/>
    <property type="evidence" value="ECO:0007669"/>
    <property type="project" value="UniProtKB-UniRule"/>
</dbReference>
<accession>A0AA90NSF7</accession>
<keyword evidence="3" id="KW-0963">Cytoplasm</keyword>
<dbReference type="GO" id="GO:0005524">
    <property type="term" value="F:ATP binding"/>
    <property type="evidence" value="ECO:0007669"/>
    <property type="project" value="UniProtKB-KW"/>
</dbReference>
<evidence type="ECO:0000256" key="5">
    <source>
        <dbReference type="ARBA" id="ARBA00022741"/>
    </source>
</evidence>
<evidence type="ECO:0000256" key="10">
    <source>
        <dbReference type="NCBIfam" id="TIGR00233"/>
    </source>
</evidence>